<evidence type="ECO:0000313" key="2">
    <source>
        <dbReference type="EMBL" id="UWX65280.1"/>
    </source>
</evidence>
<evidence type="ECO:0008006" key="4">
    <source>
        <dbReference type="Google" id="ProtNLM"/>
    </source>
</evidence>
<name>A0ABY5YJJ2_9DEIO</name>
<keyword evidence="3" id="KW-1185">Reference proteome</keyword>
<dbReference type="Proteomes" id="UP001060261">
    <property type="component" value="Chromosome"/>
</dbReference>
<dbReference type="EMBL" id="CP104213">
    <property type="protein sequence ID" value="UWX65280.1"/>
    <property type="molecule type" value="Genomic_DNA"/>
</dbReference>
<organism evidence="2 3">
    <name type="scientific">Deinococcus rubellus</name>
    <dbReference type="NCBI Taxonomy" id="1889240"/>
    <lineage>
        <taxon>Bacteria</taxon>
        <taxon>Thermotogati</taxon>
        <taxon>Deinococcota</taxon>
        <taxon>Deinococci</taxon>
        <taxon>Deinococcales</taxon>
        <taxon>Deinococcaceae</taxon>
        <taxon>Deinococcus</taxon>
    </lineage>
</organism>
<gene>
    <name evidence="2" type="ORF">N0D28_06395</name>
</gene>
<feature type="signal peptide" evidence="1">
    <location>
        <begin position="1"/>
        <end position="27"/>
    </location>
</feature>
<accession>A0ABY5YJJ2</accession>
<feature type="chain" id="PRO_5046172273" description="DUF3298 domain-containing protein" evidence="1">
    <location>
        <begin position="28"/>
        <end position="392"/>
    </location>
</feature>
<proteinExistence type="predicted"/>
<sequence>MTLVNERAAVWTFGLAAVAGLCSSVQAAPPTPAPLCGGQAGLPGWFAPGIYSGTLGQQRVTLQLKVPGTDDDAVGAYFYASRQIDLALRGSHRGSALVLAEEVWAGPEKGLQTTGCLTLNHAAGQHLTGEWKSLQGKNLQGRRLAVSLAPLKVKALPLKLLNTPGLRQLRAEQPLTFLKLNTAWARVTGGATMGAVREPLTGIVYPRVAGAPAALSGALQDRQLLAAAAALDCKAQIGDSPSDQGDGFTLDAAVTRLTPRLVSLHESANYYCGGAHPDNFDTGLILDRQSGQMVKFAALWPGLNAQKQFERYTTKYPKAQGADCLDAVKTGAPNAADGPAFTGWLTPSGLTLVPTFLPHVVAACAEAVTLTYTELRRLADPHGPYFADLDLR</sequence>
<protein>
    <recommendedName>
        <fullName evidence="4">DUF3298 domain-containing protein</fullName>
    </recommendedName>
</protein>
<evidence type="ECO:0000313" key="3">
    <source>
        <dbReference type="Proteomes" id="UP001060261"/>
    </source>
</evidence>
<dbReference type="RefSeq" id="WP_260561536.1">
    <property type="nucleotide sequence ID" value="NZ_BAABEC010000164.1"/>
</dbReference>
<reference evidence="2" key="1">
    <citation type="submission" date="2022-09" db="EMBL/GenBank/DDBJ databases">
        <title>genome sequence of Deinococcus rubellus.</title>
        <authorList>
            <person name="Srinivasan S."/>
        </authorList>
    </citation>
    <scope>NUCLEOTIDE SEQUENCE</scope>
    <source>
        <strain evidence="2">Ant6</strain>
    </source>
</reference>
<keyword evidence="1" id="KW-0732">Signal</keyword>
<evidence type="ECO:0000256" key="1">
    <source>
        <dbReference type="SAM" id="SignalP"/>
    </source>
</evidence>